<dbReference type="GeneID" id="108738213"/>
<dbReference type="AlphaFoldDB" id="A0A1W4WSY6"/>
<feature type="region of interest" description="Disordered" evidence="1">
    <location>
        <begin position="1"/>
        <end position="100"/>
    </location>
</feature>
<dbReference type="RefSeq" id="XP_018327011.1">
    <property type="nucleotide sequence ID" value="XM_018471509.1"/>
</dbReference>
<accession>A0A1W4WSY6</accession>
<name>A0A1W4WSY6_AGRPL</name>
<feature type="compositionally biased region" description="Basic and acidic residues" evidence="1">
    <location>
        <begin position="54"/>
        <end position="89"/>
    </location>
</feature>
<organism evidence="2 3">
    <name type="scientific">Agrilus planipennis</name>
    <name type="common">Emerald ash borer</name>
    <name type="synonym">Agrilus marcopoli</name>
    <dbReference type="NCBI Taxonomy" id="224129"/>
    <lineage>
        <taxon>Eukaryota</taxon>
        <taxon>Metazoa</taxon>
        <taxon>Ecdysozoa</taxon>
        <taxon>Arthropoda</taxon>
        <taxon>Hexapoda</taxon>
        <taxon>Insecta</taxon>
        <taxon>Pterygota</taxon>
        <taxon>Neoptera</taxon>
        <taxon>Endopterygota</taxon>
        <taxon>Coleoptera</taxon>
        <taxon>Polyphaga</taxon>
        <taxon>Elateriformia</taxon>
        <taxon>Buprestoidea</taxon>
        <taxon>Buprestidae</taxon>
        <taxon>Agrilinae</taxon>
        <taxon>Agrilus</taxon>
    </lineage>
</organism>
<feature type="compositionally biased region" description="Basic and acidic residues" evidence="1">
    <location>
        <begin position="1"/>
        <end position="14"/>
    </location>
</feature>
<feature type="compositionally biased region" description="Polar residues" evidence="1">
    <location>
        <begin position="16"/>
        <end position="30"/>
    </location>
</feature>
<protein>
    <submittedName>
        <fullName evidence="3">Uncharacterized protein LOC108738213 isoform X2</fullName>
    </submittedName>
</protein>
<evidence type="ECO:0000256" key="1">
    <source>
        <dbReference type="SAM" id="MobiDB-lite"/>
    </source>
</evidence>
<keyword evidence="2" id="KW-1185">Reference proteome</keyword>
<proteinExistence type="predicted"/>
<dbReference type="Proteomes" id="UP000192223">
    <property type="component" value="Unplaced"/>
</dbReference>
<gene>
    <name evidence="3" type="primary">LOC108738213</name>
</gene>
<evidence type="ECO:0000313" key="2">
    <source>
        <dbReference type="Proteomes" id="UP000192223"/>
    </source>
</evidence>
<evidence type="ECO:0000313" key="3">
    <source>
        <dbReference type="RefSeq" id="XP_018327011.1"/>
    </source>
</evidence>
<reference evidence="3" key="1">
    <citation type="submission" date="2025-08" db="UniProtKB">
        <authorList>
            <consortium name="RefSeq"/>
        </authorList>
    </citation>
    <scope>IDENTIFICATION</scope>
    <source>
        <tissue evidence="3">Entire body</tissue>
    </source>
</reference>
<sequence>MEKKMEEFLREKKAGMNQQGTSTSTNQPNQDDPDAGEGASRQHQRGPFTTTEAQRSEGVLDLRKKLDEEKEYHGPVKRQKDDKDKDKEPPSSSKKSKRKE</sequence>